<accession>A0A9P5SBG9</accession>
<feature type="compositionally biased region" description="Acidic residues" evidence="2">
    <location>
        <begin position="326"/>
        <end position="337"/>
    </location>
</feature>
<sequence length="386" mass="43843">MTSTAGQWSSLFHNLPARTPASQLYTEESISNEELTADQLIDKAQTNASLLAEIIAASTDVILNLHDFENSEIIQTLHRECQGISDYLFERIWHDSGNDDSHYYAYDSSSRHETQQKTHEEEAQIAAFIACNEQIQAAFRGYDELRDFLQAKQMQADENARAHVSTLDNDLDSDYDHDSDDDNYDAAPGTSTDHRQLLTDHDDDDTLSRNHQHQHHLRKSEQPLVWKLDPREDFKANKMKMKKKMDQAERERLDRERMQERKEALHIPNEVAIPPEVLIVDHPVQPVEERELEEQEFRRMKEEEINKALTPEDGAEVARLNPVAQVEEEEEEDEEDVGALSDDSWEEIPGPSVVGLSIGDSGSSSSSSSSSSFLITSDASPSRTPN</sequence>
<dbReference type="EMBL" id="JAAAUY010001037">
    <property type="protein sequence ID" value="KAF9324730.1"/>
    <property type="molecule type" value="Genomic_DNA"/>
</dbReference>
<feature type="region of interest" description="Disordered" evidence="2">
    <location>
        <begin position="168"/>
        <end position="224"/>
    </location>
</feature>
<reference evidence="3" key="1">
    <citation type="journal article" date="2020" name="Fungal Divers.">
        <title>Resolving the Mortierellaceae phylogeny through synthesis of multi-gene phylogenetics and phylogenomics.</title>
        <authorList>
            <person name="Vandepol N."/>
            <person name="Liber J."/>
            <person name="Desiro A."/>
            <person name="Na H."/>
            <person name="Kennedy M."/>
            <person name="Barry K."/>
            <person name="Grigoriev I.V."/>
            <person name="Miller A.N."/>
            <person name="O'Donnell K."/>
            <person name="Stajich J.E."/>
            <person name="Bonito G."/>
        </authorList>
    </citation>
    <scope>NUCLEOTIDE SEQUENCE</scope>
    <source>
        <strain evidence="3">NVP1</strain>
    </source>
</reference>
<comment type="caution">
    <text evidence="3">The sequence shown here is derived from an EMBL/GenBank/DDBJ whole genome shotgun (WGS) entry which is preliminary data.</text>
</comment>
<keyword evidence="1" id="KW-0175">Coiled coil</keyword>
<dbReference type="AlphaFoldDB" id="A0A9P5SBG9"/>
<keyword evidence="4" id="KW-1185">Reference proteome</keyword>
<protein>
    <submittedName>
        <fullName evidence="3">Uncharacterized protein</fullName>
    </submittedName>
</protein>
<evidence type="ECO:0000256" key="1">
    <source>
        <dbReference type="SAM" id="Coils"/>
    </source>
</evidence>
<name>A0A9P5SBG9_9FUNG</name>
<proteinExistence type="predicted"/>
<evidence type="ECO:0000313" key="3">
    <source>
        <dbReference type="EMBL" id="KAF9324730.1"/>
    </source>
</evidence>
<feature type="compositionally biased region" description="Low complexity" evidence="2">
    <location>
        <begin position="352"/>
        <end position="380"/>
    </location>
</feature>
<gene>
    <name evidence="3" type="ORF">BG006_000280</name>
</gene>
<feature type="compositionally biased region" description="Acidic residues" evidence="2">
    <location>
        <begin position="169"/>
        <end position="184"/>
    </location>
</feature>
<evidence type="ECO:0000256" key="2">
    <source>
        <dbReference type="SAM" id="MobiDB-lite"/>
    </source>
</evidence>
<dbReference type="Proteomes" id="UP000696485">
    <property type="component" value="Unassembled WGS sequence"/>
</dbReference>
<feature type="compositionally biased region" description="Basic and acidic residues" evidence="2">
    <location>
        <begin position="295"/>
        <end position="306"/>
    </location>
</feature>
<feature type="region of interest" description="Disordered" evidence="2">
    <location>
        <begin position="282"/>
        <end position="386"/>
    </location>
</feature>
<evidence type="ECO:0000313" key="4">
    <source>
        <dbReference type="Proteomes" id="UP000696485"/>
    </source>
</evidence>
<organism evidence="3 4">
    <name type="scientific">Podila minutissima</name>
    <dbReference type="NCBI Taxonomy" id="64525"/>
    <lineage>
        <taxon>Eukaryota</taxon>
        <taxon>Fungi</taxon>
        <taxon>Fungi incertae sedis</taxon>
        <taxon>Mucoromycota</taxon>
        <taxon>Mortierellomycotina</taxon>
        <taxon>Mortierellomycetes</taxon>
        <taxon>Mortierellales</taxon>
        <taxon>Mortierellaceae</taxon>
        <taxon>Podila</taxon>
    </lineage>
</organism>
<feature type="coiled-coil region" evidence="1">
    <location>
        <begin position="231"/>
        <end position="263"/>
    </location>
</feature>